<evidence type="ECO:0000256" key="6">
    <source>
        <dbReference type="ARBA" id="ARBA00022840"/>
    </source>
</evidence>
<dbReference type="Gene3D" id="1.10.510.10">
    <property type="entry name" value="Transferase(Phosphotransferase) domain 1"/>
    <property type="match status" value="1"/>
</dbReference>
<proteinExistence type="predicted"/>
<keyword evidence="10" id="KW-1185">Reference proteome</keyword>
<evidence type="ECO:0000256" key="5">
    <source>
        <dbReference type="ARBA" id="ARBA00022777"/>
    </source>
</evidence>
<dbReference type="AlphaFoldDB" id="A0A401ZID5"/>
<evidence type="ECO:0000256" key="3">
    <source>
        <dbReference type="ARBA" id="ARBA00022679"/>
    </source>
</evidence>
<dbReference type="PROSITE" id="PS50011">
    <property type="entry name" value="PROTEIN_KINASE_DOM"/>
    <property type="match status" value="1"/>
</dbReference>
<dbReference type="FunFam" id="1.10.510.10:FF:000021">
    <property type="entry name" value="Serine/threonine protein kinase"/>
    <property type="match status" value="1"/>
</dbReference>
<dbReference type="EMBL" id="BIFQ01000001">
    <property type="protein sequence ID" value="GCE06612.1"/>
    <property type="molecule type" value="Genomic_DNA"/>
</dbReference>
<dbReference type="InterPro" id="IPR008271">
    <property type="entry name" value="Ser/Thr_kinase_AS"/>
</dbReference>
<dbReference type="SMART" id="SM00220">
    <property type="entry name" value="S_TKc"/>
    <property type="match status" value="1"/>
</dbReference>
<evidence type="ECO:0000256" key="2">
    <source>
        <dbReference type="ARBA" id="ARBA00022527"/>
    </source>
</evidence>
<dbReference type="GO" id="GO:0004674">
    <property type="term" value="F:protein serine/threonine kinase activity"/>
    <property type="evidence" value="ECO:0007669"/>
    <property type="project" value="UniProtKB-KW"/>
</dbReference>
<sequence>MSDIYLACDTHSDQEVALKLVSMNNEEYCQRFQQEVRATASLSHGHILPALDHGEFDCWCYLVMPYVSSGTLRDLTEAGPLSLDETGTYLHQISSALHYAHQHGIIHRDIKPSNILMRNRDFAYLADFGLVKNTRSVAESLTETGFLIGTAAYMAPELAEEDATYLSDIYSLGIILFQMLTGDVPFHGSTPIGTFMQHLSKQPSRPSQVNPHLPVELDAVVLRALAKEPARRYQSALALDQAYQEALAAYARRCADSQRTTQRFGVLLHKRPRSAAAAAVALAAMATLSLGASAHVFYDAYATSGSTISNSIVQHTNSSSPILDQALYMGNSLGKPELPKPPVTSTPPPVAPVTTAVPVITPPASVANPVTSHASSKAHGHEKVKKNGPDHHGRDNGNGAEKHNSNDPGNGNGPEKHNGGDYGYGHGGKN</sequence>
<keyword evidence="3" id="KW-0808">Transferase</keyword>
<feature type="region of interest" description="Disordered" evidence="7">
    <location>
        <begin position="333"/>
        <end position="430"/>
    </location>
</feature>
<dbReference type="PANTHER" id="PTHR43289">
    <property type="entry name" value="MITOGEN-ACTIVATED PROTEIN KINASE KINASE KINASE 20-RELATED"/>
    <property type="match status" value="1"/>
</dbReference>
<gene>
    <name evidence="9" type="ORF">KDAU_39410</name>
</gene>
<evidence type="ECO:0000256" key="7">
    <source>
        <dbReference type="SAM" id="MobiDB-lite"/>
    </source>
</evidence>
<comment type="caution">
    <text evidence="9">The sequence shown here is derived from an EMBL/GenBank/DDBJ whole genome shotgun (WGS) entry which is preliminary data.</text>
</comment>
<evidence type="ECO:0000259" key="8">
    <source>
        <dbReference type="PROSITE" id="PS50011"/>
    </source>
</evidence>
<reference evidence="10" key="1">
    <citation type="submission" date="2018-12" db="EMBL/GenBank/DDBJ databases">
        <title>Tengunoibacter tsumagoiensis gen. nov., sp. nov., Dictyobacter kobayashii sp. nov., D. alpinus sp. nov., and D. joshuensis sp. nov. and description of Dictyobacteraceae fam. nov. within the order Ktedonobacterales isolated from Tengu-no-mugimeshi.</title>
        <authorList>
            <person name="Wang C.M."/>
            <person name="Zheng Y."/>
            <person name="Sakai Y."/>
            <person name="Toyoda A."/>
            <person name="Minakuchi Y."/>
            <person name="Abe K."/>
            <person name="Yokota A."/>
            <person name="Yabe S."/>
        </authorList>
    </citation>
    <scope>NUCLEOTIDE SEQUENCE [LARGE SCALE GENOMIC DNA]</scope>
    <source>
        <strain evidence="10">S-27</strain>
    </source>
</reference>
<keyword evidence="6" id="KW-0067">ATP-binding</keyword>
<feature type="compositionally biased region" description="Pro residues" evidence="7">
    <location>
        <begin position="339"/>
        <end position="351"/>
    </location>
</feature>
<feature type="domain" description="Protein kinase" evidence="8">
    <location>
        <begin position="1"/>
        <end position="247"/>
    </location>
</feature>
<dbReference type="SUPFAM" id="SSF56112">
    <property type="entry name" value="Protein kinase-like (PK-like)"/>
    <property type="match status" value="1"/>
</dbReference>
<feature type="compositionally biased region" description="Basic and acidic residues" evidence="7">
    <location>
        <begin position="379"/>
        <end position="405"/>
    </location>
</feature>
<evidence type="ECO:0000256" key="4">
    <source>
        <dbReference type="ARBA" id="ARBA00022741"/>
    </source>
</evidence>
<evidence type="ECO:0000313" key="9">
    <source>
        <dbReference type="EMBL" id="GCE06612.1"/>
    </source>
</evidence>
<dbReference type="Pfam" id="PF00069">
    <property type="entry name" value="Pkinase"/>
    <property type="match status" value="1"/>
</dbReference>
<dbReference type="InterPro" id="IPR000719">
    <property type="entry name" value="Prot_kinase_dom"/>
</dbReference>
<dbReference type="Proteomes" id="UP000287224">
    <property type="component" value="Unassembled WGS sequence"/>
</dbReference>
<evidence type="ECO:0000256" key="1">
    <source>
        <dbReference type="ARBA" id="ARBA00012513"/>
    </source>
</evidence>
<evidence type="ECO:0000313" key="10">
    <source>
        <dbReference type="Proteomes" id="UP000287224"/>
    </source>
</evidence>
<dbReference type="EC" id="2.7.11.1" evidence="1"/>
<feature type="compositionally biased region" description="Low complexity" evidence="7">
    <location>
        <begin position="352"/>
        <end position="367"/>
    </location>
</feature>
<feature type="compositionally biased region" description="Gly residues" evidence="7">
    <location>
        <begin position="420"/>
        <end position="430"/>
    </location>
</feature>
<organism evidence="9 10">
    <name type="scientific">Dictyobacter aurantiacus</name>
    <dbReference type="NCBI Taxonomy" id="1936993"/>
    <lineage>
        <taxon>Bacteria</taxon>
        <taxon>Bacillati</taxon>
        <taxon>Chloroflexota</taxon>
        <taxon>Ktedonobacteria</taxon>
        <taxon>Ktedonobacterales</taxon>
        <taxon>Dictyobacteraceae</taxon>
        <taxon>Dictyobacter</taxon>
    </lineage>
</organism>
<keyword evidence="5" id="KW-0418">Kinase</keyword>
<keyword evidence="4" id="KW-0547">Nucleotide-binding</keyword>
<accession>A0A401ZID5</accession>
<dbReference type="PANTHER" id="PTHR43289:SF34">
    <property type="entry name" value="SERINE_THREONINE-PROTEIN KINASE YBDM-RELATED"/>
    <property type="match status" value="1"/>
</dbReference>
<dbReference type="GO" id="GO:0005524">
    <property type="term" value="F:ATP binding"/>
    <property type="evidence" value="ECO:0007669"/>
    <property type="project" value="UniProtKB-KW"/>
</dbReference>
<protein>
    <recommendedName>
        <fullName evidence="1">non-specific serine/threonine protein kinase</fullName>
        <ecNumber evidence="1">2.7.11.1</ecNumber>
    </recommendedName>
</protein>
<dbReference type="PROSITE" id="PS00108">
    <property type="entry name" value="PROTEIN_KINASE_ST"/>
    <property type="match status" value="1"/>
</dbReference>
<dbReference type="InterPro" id="IPR011009">
    <property type="entry name" value="Kinase-like_dom_sf"/>
</dbReference>
<dbReference type="CDD" id="cd14014">
    <property type="entry name" value="STKc_PknB_like"/>
    <property type="match status" value="1"/>
</dbReference>
<keyword evidence="2" id="KW-0723">Serine/threonine-protein kinase</keyword>
<dbReference type="Gene3D" id="3.30.200.20">
    <property type="entry name" value="Phosphorylase Kinase, domain 1"/>
    <property type="match status" value="1"/>
</dbReference>
<name>A0A401ZID5_9CHLR</name>